<evidence type="ECO:0000313" key="17">
    <source>
        <dbReference type="EMBL" id="ATX78678.1"/>
    </source>
</evidence>
<dbReference type="Pfam" id="PF00072">
    <property type="entry name" value="Response_reg"/>
    <property type="match status" value="1"/>
</dbReference>
<dbReference type="Gene3D" id="3.30.565.10">
    <property type="entry name" value="Histidine kinase-like ATPase, C-terminal domain"/>
    <property type="match status" value="1"/>
</dbReference>
<dbReference type="AlphaFoldDB" id="A0A2K8KV59"/>
<evidence type="ECO:0000259" key="14">
    <source>
        <dbReference type="PROSITE" id="PS50109"/>
    </source>
</evidence>
<evidence type="ECO:0000256" key="7">
    <source>
        <dbReference type="ARBA" id="ARBA00022777"/>
    </source>
</evidence>
<keyword evidence="9" id="KW-0902">Two-component regulatory system</keyword>
<dbReference type="InterPro" id="IPR004358">
    <property type="entry name" value="Sig_transdc_His_kin-like_C"/>
</dbReference>
<feature type="modified residue" description="4-aspartylphosphate" evidence="12">
    <location>
        <position position="638"/>
    </location>
</feature>
<dbReference type="GO" id="GO:0016020">
    <property type="term" value="C:membrane"/>
    <property type="evidence" value="ECO:0007669"/>
    <property type="project" value="UniProtKB-SubCell"/>
</dbReference>
<evidence type="ECO:0000256" key="10">
    <source>
        <dbReference type="ARBA" id="ARBA00023136"/>
    </source>
</evidence>
<evidence type="ECO:0000256" key="3">
    <source>
        <dbReference type="ARBA" id="ARBA00012438"/>
    </source>
</evidence>
<dbReference type="CDD" id="cd16922">
    <property type="entry name" value="HATPase_EvgS-ArcB-TorS-like"/>
    <property type="match status" value="1"/>
</dbReference>
<evidence type="ECO:0000256" key="13">
    <source>
        <dbReference type="SAM" id="Phobius"/>
    </source>
</evidence>
<dbReference type="SMART" id="SM00304">
    <property type="entry name" value="HAMP"/>
    <property type="match status" value="1"/>
</dbReference>
<evidence type="ECO:0000256" key="12">
    <source>
        <dbReference type="PROSITE-ProRule" id="PRU00169"/>
    </source>
</evidence>
<dbReference type="FunFam" id="1.10.287.130:FF:000038">
    <property type="entry name" value="Sensory transduction histidine kinase"/>
    <property type="match status" value="1"/>
</dbReference>
<evidence type="ECO:0000256" key="8">
    <source>
        <dbReference type="ARBA" id="ARBA00022840"/>
    </source>
</evidence>
<dbReference type="EC" id="2.7.13.3" evidence="3"/>
<dbReference type="PROSITE" id="PS50110">
    <property type="entry name" value="RESPONSE_REGULATORY"/>
    <property type="match status" value="1"/>
</dbReference>
<keyword evidence="13" id="KW-0812">Transmembrane</keyword>
<keyword evidence="4 12" id="KW-0597">Phosphoprotein</keyword>
<comment type="subcellular location">
    <subcellularLocation>
        <location evidence="2">Membrane</location>
    </subcellularLocation>
</comment>
<dbReference type="EMBL" id="CP018799">
    <property type="protein sequence ID" value="ATX78678.1"/>
    <property type="molecule type" value="Genomic_DNA"/>
</dbReference>
<dbReference type="Pfam" id="PF02518">
    <property type="entry name" value="HATPase_c"/>
    <property type="match status" value="1"/>
</dbReference>
<dbReference type="PRINTS" id="PR00344">
    <property type="entry name" value="BCTRLSENSOR"/>
</dbReference>
<dbReference type="Pfam" id="PF00512">
    <property type="entry name" value="HisKA"/>
    <property type="match status" value="1"/>
</dbReference>
<protein>
    <recommendedName>
        <fullName evidence="3">histidine kinase</fullName>
        <ecNumber evidence="3">2.7.13.3</ecNumber>
    </recommendedName>
</protein>
<dbReference type="InterPro" id="IPR003594">
    <property type="entry name" value="HATPase_dom"/>
</dbReference>
<dbReference type="OrthoDB" id="5287350at2"/>
<evidence type="ECO:0000256" key="5">
    <source>
        <dbReference type="ARBA" id="ARBA00022679"/>
    </source>
</evidence>
<feature type="domain" description="Histidine kinase" evidence="14">
    <location>
        <begin position="335"/>
        <end position="560"/>
    </location>
</feature>
<evidence type="ECO:0000256" key="9">
    <source>
        <dbReference type="ARBA" id="ARBA00023012"/>
    </source>
</evidence>
<dbReference type="CDD" id="cd06225">
    <property type="entry name" value="HAMP"/>
    <property type="match status" value="1"/>
</dbReference>
<evidence type="ECO:0000256" key="11">
    <source>
        <dbReference type="ARBA" id="ARBA00023306"/>
    </source>
</evidence>
<dbReference type="GO" id="GO:0005524">
    <property type="term" value="F:ATP binding"/>
    <property type="evidence" value="ECO:0007669"/>
    <property type="project" value="UniProtKB-KW"/>
</dbReference>
<dbReference type="Proteomes" id="UP000231701">
    <property type="component" value="Chromosome"/>
</dbReference>
<gene>
    <name evidence="17" type="ORF">Ga0123461_0226</name>
</gene>
<name>A0A2K8KV59_MARES</name>
<dbReference type="PANTHER" id="PTHR45339">
    <property type="entry name" value="HYBRID SIGNAL TRANSDUCTION HISTIDINE KINASE J"/>
    <property type="match status" value="1"/>
</dbReference>
<evidence type="ECO:0000256" key="6">
    <source>
        <dbReference type="ARBA" id="ARBA00022741"/>
    </source>
</evidence>
<feature type="transmembrane region" description="Helical" evidence="13">
    <location>
        <begin position="172"/>
        <end position="191"/>
    </location>
</feature>
<dbReference type="SUPFAM" id="SSF52172">
    <property type="entry name" value="CheY-like"/>
    <property type="match status" value="1"/>
</dbReference>
<dbReference type="PROSITE" id="PS50109">
    <property type="entry name" value="HIS_KIN"/>
    <property type="match status" value="1"/>
</dbReference>
<keyword evidence="7 17" id="KW-0418">Kinase</keyword>
<feature type="domain" description="Response regulatory" evidence="15">
    <location>
        <begin position="589"/>
        <end position="705"/>
    </location>
</feature>
<keyword evidence="18" id="KW-1185">Reference proteome</keyword>
<dbReference type="InterPro" id="IPR001789">
    <property type="entry name" value="Sig_transdc_resp-reg_receiver"/>
</dbReference>
<dbReference type="SUPFAM" id="SSF47384">
    <property type="entry name" value="Homodimeric domain of signal transducing histidine kinase"/>
    <property type="match status" value="1"/>
</dbReference>
<evidence type="ECO:0000313" key="18">
    <source>
        <dbReference type="Proteomes" id="UP000231701"/>
    </source>
</evidence>
<dbReference type="SMART" id="SM00448">
    <property type="entry name" value="REC"/>
    <property type="match status" value="1"/>
</dbReference>
<evidence type="ECO:0000256" key="2">
    <source>
        <dbReference type="ARBA" id="ARBA00004370"/>
    </source>
</evidence>
<keyword evidence="13" id="KW-1133">Transmembrane helix</keyword>
<keyword evidence="8" id="KW-0067">ATP-binding</keyword>
<dbReference type="SUPFAM" id="SSF55874">
    <property type="entry name" value="ATPase domain of HSP90 chaperone/DNA topoisomerase II/histidine kinase"/>
    <property type="match status" value="1"/>
</dbReference>
<keyword evidence="6" id="KW-0547">Nucleotide-binding</keyword>
<dbReference type="GO" id="GO:0000155">
    <property type="term" value="F:phosphorelay sensor kinase activity"/>
    <property type="evidence" value="ECO:0007669"/>
    <property type="project" value="InterPro"/>
</dbReference>
<dbReference type="InterPro" id="IPR003661">
    <property type="entry name" value="HisK_dim/P_dom"/>
</dbReference>
<evidence type="ECO:0000259" key="16">
    <source>
        <dbReference type="PROSITE" id="PS50885"/>
    </source>
</evidence>
<dbReference type="Gene3D" id="1.10.287.130">
    <property type="match status" value="1"/>
</dbReference>
<keyword evidence="5" id="KW-0808">Transferase</keyword>
<dbReference type="InterPro" id="IPR036890">
    <property type="entry name" value="HATPase_C_sf"/>
</dbReference>
<dbReference type="SUPFAM" id="SSF158472">
    <property type="entry name" value="HAMP domain-like"/>
    <property type="match status" value="1"/>
</dbReference>
<dbReference type="Gene3D" id="6.10.340.10">
    <property type="match status" value="1"/>
</dbReference>
<dbReference type="InterPro" id="IPR036097">
    <property type="entry name" value="HisK_dim/P_sf"/>
</dbReference>
<dbReference type="Pfam" id="PF00672">
    <property type="entry name" value="HAMP"/>
    <property type="match status" value="1"/>
</dbReference>
<accession>A0A2K8KV59</accession>
<dbReference type="PROSITE" id="PS50885">
    <property type="entry name" value="HAMP"/>
    <property type="match status" value="1"/>
</dbReference>
<dbReference type="InterPro" id="IPR011006">
    <property type="entry name" value="CheY-like_superfamily"/>
</dbReference>
<evidence type="ECO:0000256" key="1">
    <source>
        <dbReference type="ARBA" id="ARBA00000085"/>
    </source>
</evidence>
<dbReference type="CDD" id="cd00082">
    <property type="entry name" value="HisKA"/>
    <property type="match status" value="1"/>
</dbReference>
<dbReference type="RefSeq" id="WP_100276661.1">
    <property type="nucleotide sequence ID" value="NZ_CP018799.1"/>
</dbReference>
<dbReference type="FunFam" id="3.30.565.10:FF:000010">
    <property type="entry name" value="Sensor histidine kinase RcsC"/>
    <property type="match status" value="1"/>
</dbReference>
<reference evidence="17 18" key="1">
    <citation type="submission" date="2016-12" db="EMBL/GenBank/DDBJ databases">
        <title>Isolation and genomic insights into novel planktonic Zetaproteobacteria from stratified waters of the Chesapeake Bay.</title>
        <authorList>
            <person name="McAllister S.M."/>
            <person name="Kato S."/>
            <person name="Chan C.S."/>
            <person name="Chiu B.K."/>
            <person name="Field E.K."/>
        </authorList>
    </citation>
    <scope>NUCLEOTIDE SEQUENCE [LARGE SCALE GENOMIC DNA]</scope>
    <source>
        <strain evidence="17 18">CP-5</strain>
    </source>
</reference>
<proteinExistence type="predicted"/>
<evidence type="ECO:0000256" key="4">
    <source>
        <dbReference type="ARBA" id="ARBA00022553"/>
    </source>
</evidence>
<dbReference type="SMART" id="SM00388">
    <property type="entry name" value="HisKA"/>
    <property type="match status" value="1"/>
</dbReference>
<organism evidence="17 18">
    <name type="scientific">Mariprofundus aestuarium</name>
    <dbReference type="NCBI Taxonomy" id="1921086"/>
    <lineage>
        <taxon>Bacteria</taxon>
        <taxon>Pseudomonadati</taxon>
        <taxon>Pseudomonadota</taxon>
        <taxon>Candidatius Mariprofundia</taxon>
        <taxon>Mariprofundales</taxon>
        <taxon>Mariprofundaceae</taxon>
        <taxon>Mariprofundus</taxon>
    </lineage>
</organism>
<dbReference type="InterPro" id="IPR003660">
    <property type="entry name" value="HAMP_dom"/>
</dbReference>
<sequence>MSIRLRLQLLIVLFITAGITVIGLQEWGHLTMEEAVKTEHVVDEIERTAFQLTMLATDVAANPDEQRPRQQWKTKFEQLKSILNDPRIQSKQGELAISQLRRAMAEMQVQMQRMLNATGERSGTKFFQERLARELQATQLMGQSTIANATNLRNILNRGYSEKLHEIRATTLYISSAAILLLITLGGMVLFRMVRGLALLQTGITQFAAGELNERVPLKSRDELGDIARSLNSMASNLTESMASRERLEGMVKERTDALQKSRLAAISVMEDINFQRHQTNEAKKALEKINVDLQSEMKVRKAKESELRRNEALLRQAKSGAESASRSKSIFLANMSHELRTPLNAILGFSQLMQMDPEMSEESRANLQTINRSGSHLLTLINDVLDMSKIEAGKIDLQNDSFNFEELVREAVDMMLVRASSKGVELLIDPESTYPKFIYGDAAKIRQILINFLSNAVKFTDEGRVSLRFTSEAPNAKGEFMLTGAVTDTGIGIAPEDISKVFAPFEQVVQKGEEKIDQKGTGLGLALCKQFIEMMDGHVEVQSQPGAGSTFTFTIRVKEATSSEVSEDVAIQKKGVPTGLAAGQKPVKILIAEDDTANAIILESVLRKCGLQTLVVDNGQKAVEQFKTWKPDLICMDRRMPVLDGLQATRHIRQEPGGGGVKIVAVTAVAFREERQQMLEAGCDDLVKKPYTFEEIFQAIERNLEIEFVYPEHDEGGSEEEFQPLKNSALEAAIKELPQPLLEKVRQSALELDMDGFEAALPEVEKINPKLAGSLRLLHSQLDYSAILKVLKEG</sequence>
<keyword evidence="10 13" id="KW-0472">Membrane</keyword>
<dbReference type="KEGG" id="maes:Ga0123461_0226"/>
<dbReference type="PANTHER" id="PTHR45339:SF5">
    <property type="entry name" value="HISTIDINE KINASE"/>
    <property type="match status" value="1"/>
</dbReference>
<dbReference type="InterPro" id="IPR005467">
    <property type="entry name" value="His_kinase_dom"/>
</dbReference>
<dbReference type="Gene3D" id="3.40.50.2300">
    <property type="match status" value="1"/>
</dbReference>
<dbReference type="CDD" id="cd17546">
    <property type="entry name" value="REC_hyHK_CKI1_RcsC-like"/>
    <property type="match status" value="1"/>
</dbReference>
<dbReference type="SMART" id="SM00387">
    <property type="entry name" value="HATPase_c"/>
    <property type="match status" value="1"/>
</dbReference>
<feature type="domain" description="HAMP" evidence="16">
    <location>
        <begin position="191"/>
        <end position="243"/>
    </location>
</feature>
<comment type="catalytic activity">
    <reaction evidence="1">
        <text>ATP + protein L-histidine = ADP + protein N-phospho-L-histidine.</text>
        <dbReference type="EC" id="2.7.13.3"/>
    </reaction>
</comment>
<keyword evidence="11" id="KW-0131">Cell cycle</keyword>
<evidence type="ECO:0000259" key="15">
    <source>
        <dbReference type="PROSITE" id="PS50110"/>
    </source>
</evidence>